<sequence length="71" mass="7528">MSCGEESIVNLAGDCCAVHAVEEVAQCVVEGEEGSTGLLQDTGDMGPWCLGRQLDSSGCDKRVTRKDVRPE</sequence>
<organism evidence="1 2">
    <name type="scientific">Nonomuraea recticatena</name>
    <dbReference type="NCBI Taxonomy" id="46178"/>
    <lineage>
        <taxon>Bacteria</taxon>
        <taxon>Bacillati</taxon>
        <taxon>Actinomycetota</taxon>
        <taxon>Actinomycetes</taxon>
        <taxon>Streptosporangiales</taxon>
        <taxon>Streptosporangiaceae</taxon>
        <taxon>Nonomuraea</taxon>
    </lineage>
</organism>
<protein>
    <submittedName>
        <fullName evidence="1">Uncharacterized protein</fullName>
    </submittedName>
</protein>
<name>A0ABN3TA04_9ACTN</name>
<dbReference type="EMBL" id="BAAATE010000049">
    <property type="protein sequence ID" value="GAA2697981.1"/>
    <property type="molecule type" value="Genomic_DNA"/>
</dbReference>
<keyword evidence="2" id="KW-1185">Reference proteome</keyword>
<comment type="caution">
    <text evidence="1">The sequence shown here is derived from an EMBL/GenBank/DDBJ whole genome shotgun (WGS) entry which is preliminary data.</text>
</comment>
<reference evidence="1 2" key="1">
    <citation type="journal article" date="2019" name="Int. J. Syst. Evol. Microbiol.">
        <title>The Global Catalogue of Microorganisms (GCM) 10K type strain sequencing project: providing services to taxonomists for standard genome sequencing and annotation.</title>
        <authorList>
            <consortium name="The Broad Institute Genomics Platform"/>
            <consortium name="The Broad Institute Genome Sequencing Center for Infectious Disease"/>
            <person name="Wu L."/>
            <person name="Ma J."/>
        </authorList>
    </citation>
    <scope>NUCLEOTIDE SEQUENCE [LARGE SCALE GENOMIC DNA]</scope>
    <source>
        <strain evidence="1 2">JCM 6835</strain>
    </source>
</reference>
<evidence type="ECO:0000313" key="2">
    <source>
        <dbReference type="Proteomes" id="UP001501666"/>
    </source>
</evidence>
<gene>
    <name evidence="1" type="ORF">GCM10010412_093340</name>
</gene>
<proteinExistence type="predicted"/>
<evidence type="ECO:0000313" key="1">
    <source>
        <dbReference type="EMBL" id="GAA2697981.1"/>
    </source>
</evidence>
<accession>A0ABN3TA04</accession>
<dbReference type="Proteomes" id="UP001501666">
    <property type="component" value="Unassembled WGS sequence"/>
</dbReference>